<protein>
    <recommendedName>
        <fullName evidence="12">Nuclear receptor domain-containing protein</fullName>
    </recommendedName>
</protein>
<dbReference type="GO" id="GO:0030154">
    <property type="term" value="P:cell differentiation"/>
    <property type="evidence" value="ECO:0007669"/>
    <property type="project" value="TreeGrafter"/>
</dbReference>
<name>A0AA36HG87_CYLNA</name>
<dbReference type="PANTHER" id="PTHR24082:SF508">
    <property type="entry name" value="NUCLEAR HORMONE RECEPTOR FAMILY MEMBER NHR-48"/>
    <property type="match status" value="1"/>
</dbReference>
<sequence length="766" mass="83535">MSFGISEGIRYLNGNDQNPHSPPSVLGISPSGQPNSPGFDSNSEKPVNRKRTNTASSGSGGEKRTANKICRVCGDKAFSYNFNVITCESCKAFFRRNANKEREIRCPFNEQCEINVVSRRFCQRCRLAKCFDVGMKKEWIMSDEARLEKKQRVEENRERRLADAMARNDVIDDEDTNDNTDIAERMKPNTTSQMQDAQPQSESTTTIIEVGQEEKPPTMMRPGDDIYSVHMAQEHTAVPLVVPQLLDAGSTAVAQSLADVSSTTTAAPTMDVDPATTMSSSGFIPPAVETGLLVIPQSNAVNTVDPTLMAQAQLAAAAAAQVQVQAAINQHQVIAAAVAQQVAAHIVNAAPVAAPVPAPIPAPIAAPIAPALNQAPILASAPATSLLLTPSLNPITNPITNPIPNPITPMSDMVTIPREVLVKLIENNPPRVNCTCQCTCGRYPPGCAIVDEVTKDLLAAGNNSASTSNTTVSNSVENKEEAKLESAEDFHMNGLLPSDESSVQWLNACAPTVDPRAVVDERPSGRRDSFYLNSGTVDTRINSVPASTNLNALTAADHVSVNDVLAANHVYKSYDGLDPSRPDEFNPLLVNFAEGSIRRFVRMLRRLPCFSLFCTQDQCILIRRSCIPYMVIHGALSYVPNDPRIMGQPLDQRYSEVLPHCIRYYSSFKEELRSNESVMLILGLLIVFDSESVGIQNKDGVSRQYSFYSSLLQRFLYSLDNNDSVLASADYRHLLERLSAVGDVACQALTITRELDTTDVERLLHE</sequence>
<feature type="region of interest" description="Disordered" evidence="11">
    <location>
        <begin position="11"/>
        <end position="64"/>
    </location>
</feature>
<dbReference type="GO" id="GO:0000978">
    <property type="term" value="F:RNA polymerase II cis-regulatory region sequence-specific DNA binding"/>
    <property type="evidence" value="ECO:0007669"/>
    <property type="project" value="TreeGrafter"/>
</dbReference>
<dbReference type="SUPFAM" id="SSF57716">
    <property type="entry name" value="Glucocorticoid receptor-like (DNA-binding domain)"/>
    <property type="match status" value="1"/>
</dbReference>
<evidence type="ECO:0000256" key="5">
    <source>
        <dbReference type="ARBA" id="ARBA00022833"/>
    </source>
</evidence>
<dbReference type="SUPFAM" id="SSF48508">
    <property type="entry name" value="Nuclear receptor ligand-binding domain"/>
    <property type="match status" value="1"/>
</dbReference>
<dbReference type="GO" id="GO:0045944">
    <property type="term" value="P:positive regulation of transcription by RNA polymerase II"/>
    <property type="evidence" value="ECO:0007669"/>
    <property type="project" value="TreeGrafter"/>
</dbReference>
<comment type="subcellular location">
    <subcellularLocation>
        <location evidence="1">Nucleus</location>
    </subcellularLocation>
</comment>
<dbReference type="PRINTS" id="PR00047">
    <property type="entry name" value="STROIDFINGER"/>
</dbReference>
<evidence type="ECO:0000256" key="9">
    <source>
        <dbReference type="ARBA" id="ARBA00023170"/>
    </source>
</evidence>
<evidence type="ECO:0000256" key="6">
    <source>
        <dbReference type="ARBA" id="ARBA00023015"/>
    </source>
</evidence>
<evidence type="ECO:0000259" key="12">
    <source>
        <dbReference type="PROSITE" id="PS51030"/>
    </source>
</evidence>
<dbReference type="CDD" id="cd06966">
    <property type="entry name" value="NR_DBD_CAR"/>
    <property type="match status" value="1"/>
</dbReference>
<keyword evidence="10" id="KW-0539">Nucleus</keyword>
<evidence type="ECO:0000256" key="10">
    <source>
        <dbReference type="ARBA" id="ARBA00023242"/>
    </source>
</evidence>
<keyword evidence="3" id="KW-0479">Metal-binding</keyword>
<keyword evidence="9" id="KW-0675">Receptor</keyword>
<dbReference type="InterPro" id="IPR001628">
    <property type="entry name" value="Znf_hrmn_rcpt"/>
</dbReference>
<evidence type="ECO:0000256" key="4">
    <source>
        <dbReference type="ARBA" id="ARBA00022771"/>
    </source>
</evidence>
<feature type="compositionally biased region" description="Polar residues" evidence="11">
    <location>
        <begin position="30"/>
        <end position="41"/>
    </location>
</feature>
<dbReference type="GO" id="GO:0005634">
    <property type="term" value="C:nucleus"/>
    <property type="evidence" value="ECO:0007669"/>
    <property type="project" value="UniProtKB-SubCell"/>
</dbReference>
<dbReference type="Gene3D" id="1.10.565.10">
    <property type="entry name" value="Retinoid X Receptor"/>
    <property type="match status" value="1"/>
</dbReference>
<dbReference type="GO" id="GO:0000122">
    <property type="term" value="P:negative regulation of transcription by RNA polymerase II"/>
    <property type="evidence" value="ECO:0007669"/>
    <property type="project" value="TreeGrafter"/>
</dbReference>
<dbReference type="GO" id="GO:0008270">
    <property type="term" value="F:zinc ion binding"/>
    <property type="evidence" value="ECO:0007669"/>
    <property type="project" value="UniProtKB-KW"/>
</dbReference>
<dbReference type="Gene3D" id="3.30.50.10">
    <property type="entry name" value="Erythroid Transcription Factor GATA-1, subunit A"/>
    <property type="match status" value="1"/>
</dbReference>
<comment type="caution">
    <text evidence="13">The sequence shown here is derived from an EMBL/GenBank/DDBJ whole genome shotgun (WGS) entry which is preliminary data.</text>
</comment>
<keyword evidence="14" id="KW-1185">Reference proteome</keyword>
<reference evidence="13" key="1">
    <citation type="submission" date="2023-07" db="EMBL/GenBank/DDBJ databases">
        <authorList>
            <consortium name="CYATHOMIX"/>
        </authorList>
    </citation>
    <scope>NUCLEOTIDE SEQUENCE</scope>
    <source>
        <strain evidence="13">N/A</strain>
    </source>
</reference>
<dbReference type="InterPro" id="IPR050234">
    <property type="entry name" value="Nuclear_hormone_rcpt_NR1"/>
</dbReference>
<dbReference type="SMART" id="SM00399">
    <property type="entry name" value="ZnF_C4"/>
    <property type="match status" value="1"/>
</dbReference>
<dbReference type="Pfam" id="PF00105">
    <property type="entry name" value="zf-C4"/>
    <property type="match status" value="1"/>
</dbReference>
<dbReference type="EMBL" id="CATQJL010000326">
    <property type="protein sequence ID" value="CAJ0610240.1"/>
    <property type="molecule type" value="Genomic_DNA"/>
</dbReference>
<dbReference type="FunFam" id="3.30.50.10:FF:000042">
    <property type="entry name" value="Nuclear hormone receptor HR96"/>
    <property type="match status" value="1"/>
</dbReference>
<evidence type="ECO:0000313" key="13">
    <source>
        <dbReference type="EMBL" id="CAJ0610240.1"/>
    </source>
</evidence>
<evidence type="ECO:0000256" key="1">
    <source>
        <dbReference type="ARBA" id="ARBA00004123"/>
    </source>
</evidence>
<evidence type="ECO:0000256" key="3">
    <source>
        <dbReference type="ARBA" id="ARBA00022723"/>
    </source>
</evidence>
<comment type="similarity">
    <text evidence="2">Belongs to the nuclear hormone receptor family.</text>
</comment>
<keyword evidence="4" id="KW-0863">Zinc-finger</keyword>
<accession>A0AA36HG87</accession>
<keyword evidence="7" id="KW-0238">DNA-binding</keyword>
<evidence type="ECO:0000256" key="11">
    <source>
        <dbReference type="SAM" id="MobiDB-lite"/>
    </source>
</evidence>
<dbReference type="PANTHER" id="PTHR24082">
    <property type="entry name" value="NUCLEAR HORMONE RECEPTOR"/>
    <property type="match status" value="1"/>
</dbReference>
<dbReference type="InterPro" id="IPR035500">
    <property type="entry name" value="NHR-like_dom_sf"/>
</dbReference>
<dbReference type="Proteomes" id="UP001176961">
    <property type="component" value="Unassembled WGS sequence"/>
</dbReference>
<dbReference type="AlphaFoldDB" id="A0AA36HG87"/>
<feature type="compositionally biased region" description="Low complexity" evidence="11">
    <location>
        <begin position="462"/>
        <end position="476"/>
    </location>
</feature>
<evidence type="ECO:0000256" key="2">
    <source>
        <dbReference type="ARBA" id="ARBA00005993"/>
    </source>
</evidence>
<gene>
    <name evidence="13" type="ORF">CYNAS_LOCUS22223</name>
</gene>
<dbReference type="InterPro" id="IPR013088">
    <property type="entry name" value="Znf_NHR/GATA"/>
</dbReference>
<dbReference type="GO" id="GO:0006950">
    <property type="term" value="P:response to stress"/>
    <property type="evidence" value="ECO:0007669"/>
    <property type="project" value="UniProtKB-ARBA"/>
</dbReference>
<proteinExistence type="inferred from homology"/>
<feature type="domain" description="Nuclear receptor" evidence="12">
    <location>
        <begin position="67"/>
        <end position="142"/>
    </location>
</feature>
<organism evidence="13 14">
    <name type="scientific">Cylicocyclus nassatus</name>
    <name type="common">Nematode worm</name>
    <dbReference type="NCBI Taxonomy" id="53992"/>
    <lineage>
        <taxon>Eukaryota</taxon>
        <taxon>Metazoa</taxon>
        <taxon>Ecdysozoa</taxon>
        <taxon>Nematoda</taxon>
        <taxon>Chromadorea</taxon>
        <taxon>Rhabditida</taxon>
        <taxon>Rhabditina</taxon>
        <taxon>Rhabditomorpha</taxon>
        <taxon>Strongyloidea</taxon>
        <taxon>Strongylidae</taxon>
        <taxon>Cylicocyclus</taxon>
    </lineage>
</organism>
<dbReference type="PROSITE" id="PS00031">
    <property type="entry name" value="NUCLEAR_REC_DBD_1"/>
    <property type="match status" value="1"/>
</dbReference>
<dbReference type="GO" id="GO:0004879">
    <property type="term" value="F:nuclear receptor activity"/>
    <property type="evidence" value="ECO:0007669"/>
    <property type="project" value="TreeGrafter"/>
</dbReference>
<feature type="region of interest" description="Disordered" evidence="11">
    <location>
        <begin position="462"/>
        <end position="483"/>
    </location>
</feature>
<keyword evidence="6" id="KW-0805">Transcription regulation</keyword>
<evidence type="ECO:0000313" key="14">
    <source>
        <dbReference type="Proteomes" id="UP001176961"/>
    </source>
</evidence>
<keyword evidence="8" id="KW-0804">Transcription</keyword>
<evidence type="ECO:0000256" key="8">
    <source>
        <dbReference type="ARBA" id="ARBA00023163"/>
    </source>
</evidence>
<dbReference type="PROSITE" id="PS51030">
    <property type="entry name" value="NUCLEAR_REC_DBD_2"/>
    <property type="match status" value="1"/>
</dbReference>
<evidence type="ECO:0000256" key="7">
    <source>
        <dbReference type="ARBA" id="ARBA00023125"/>
    </source>
</evidence>
<keyword evidence="5" id="KW-0862">Zinc</keyword>